<accession>A0ABM5P276</accession>
<gene>
    <name evidence="3" type="ORF">OVS_04180</name>
</gene>
<organism evidence="3 4">
    <name type="scientific">Mycoplasma ovis str. Michigan</name>
    <dbReference type="NCBI Taxonomy" id="1415773"/>
    <lineage>
        <taxon>Bacteria</taxon>
        <taxon>Bacillati</taxon>
        <taxon>Mycoplasmatota</taxon>
        <taxon>Mollicutes</taxon>
        <taxon>Mycoplasmataceae</taxon>
        <taxon>Mycoplasma</taxon>
    </lineage>
</organism>
<keyword evidence="2" id="KW-0732">Signal</keyword>
<sequence>MALSLKVLLVGGSAVAGIAGTATIVTKSFLNSSESKVVTTSEGLMGQRQNTEDNFPATGEQSAEESQKPQIKDASSRTETSASGAQPKEEKKVEAHSPFPTKVSKLSEAEEYKNRVNNPALCKVVLASTSEKTKVEVCRNSQGGADLEFMYHTNLFSMPIRVRDLEFTYNHLVVNLTKSDNYGSTNKRMLLSEFEDIIAGKSVIPLQSVKGKKFTDKHCKATGNLEINSKDWTVQCQVT</sequence>
<evidence type="ECO:0000313" key="4">
    <source>
        <dbReference type="Proteomes" id="UP000018745"/>
    </source>
</evidence>
<dbReference type="EMBL" id="CP006935">
    <property type="protein sequence ID" value="AHC40563.1"/>
    <property type="molecule type" value="Genomic_DNA"/>
</dbReference>
<feature type="compositionally biased region" description="Polar residues" evidence="1">
    <location>
        <begin position="39"/>
        <end position="53"/>
    </location>
</feature>
<keyword evidence="4" id="KW-1185">Reference proteome</keyword>
<evidence type="ECO:0000256" key="2">
    <source>
        <dbReference type="SAM" id="SignalP"/>
    </source>
</evidence>
<protein>
    <submittedName>
        <fullName evidence="3">Uncharacterized protein</fullName>
    </submittedName>
</protein>
<feature type="chain" id="PRO_5045625419" evidence="2">
    <location>
        <begin position="17"/>
        <end position="239"/>
    </location>
</feature>
<evidence type="ECO:0000256" key="1">
    <source>
        <dbReference type="SAM" id="MobiDB-lite"/>
    </source>
</evidence>
<feature type="compositionally biased region" description="Basic and acidic residues" evidence="1">
    <location>
        <begin position="65"/>
        <end position="76"/>
    </location>
</feature>
<dbReference type="RefSeq" id="WP_024071592.1">
    <property type="nucleotide sequence ID" value="NC_023062.1"/>
</dbReference>
<feature type="region of interest" description="Disordered" evidence="1">
    <location>
        <begin position="39"/>
        <end position="102"/>
    </location>
</feature>
<name>A0ABM5P276_9MOLU</name>
<reference evidence="3 4" key="1">
    <citation type="journal article" date="2014" name="Genome Announc.">
        <title>Complete Genome Sequence of Mycoplasma ovis Strain Michigan, a Hemoplasma of Sheep with Two Distinct 16S rRNA Genes.</title>
        <authorList>
            <person name="Deshuillers P.L."/>
            <person name="Santos A.P."/>
            <person name="do Nascimento N.C."/>
            <person name="Hampel J.A."/>
            <person name="Bergin I.L."/>
            <person name="Dyson M.C."/>
            <person name="Messick J.B."/>
        </authorList>
    </citation>
    <scope>NUCLEOTIDE SEQUENCE [LARGE SCALE GENOMIC DNA]</scope>
    <source>
        <strain evidence="3 4">Michigan</strain>
    </source>
</reference>
<proteinExistence type="predicted"/>
<dbReference type="Proteomes" id="UP000018745">
    <property type="component" value="Chromosome"/>
</dbReference>
<feature type="signal peptide" evidence="2">
    <location>
        <begin position="1"/>
        <end position="16"/>
    </location>
</feature>
<evidence type="ECO:0000313" key="3">
    <source>
        <dbReference type="EMBL" id="AHC40563.1"/>
    </source>
</evidence>